<keyword evidence="2" id="KW-1185">Reference proteome</keyword>
<dbReference type="RefSeq" id="WP_061917464.1">
    <property type="nucleotide sequence ID" value="NZ_DF967971.1"/>
</dbReference>
<protein>
    <submittedName>
        <fullName evidence="1">Uncharacterized protein</fullName>
    </submittedName>
</protein>
<proteinExistence type="predicted"/>
<dbReference type="STRING" id="360411.AC812_13715"/>
<evidence type="ECO:0000313" key="1">
    <source>
        <dbReference type="EMBL" id="KPL73842.1"/>
    </source>
</evidence>
<reference evidence="1 2" key="1">
    <citation type="submission" date="2015-07" db="EMBL/GenBank/DDBJ databases">
        <title>Draft genome of Bellilinea caldifistulae DSM 17877.</title>
        <authorList>
            <person name="Hemp J."/>
            <person name="Ward L.M."/>
            <person name="Pace L.A."/>
            <person name="Fischer W.W."/>
        </authorList>
    </citation>
    <scope>NUCLEOTIDE SEQUENCE [LARGE SCALE GENOMIC DNA]</scope>
    <source>
        <strain evidence="1 2">GOMI-1</strain>
    </source>
</reference>
<dbReference type="Proteomes" id="UP000050514">
    <property type="component" value="Unassembled WGS sequence"/>
</dbReference>
<evidence type="ECO:0000313" key="2">
    <source>
        <dbReference type="Proteomes" id="UP000050514"/>
    </source>
</evidence>
<organism evidence="1 2">
    <name type="scientific">Bellilinea caldifistulae</name>
    <dbReference type="NCBI Taxonomy" id="360411"/>
    <lineage>
        <taxon>Bacteria</taxon>
        <taxon>Bacillati</taxon>
        <taxon>Chloroflexota</taxon>
        <taxon>Anaerolineae</taxon>
        <taxon>Anaerolineales</taxon>
        <taxon>Anaerolineaceae</taxon>
        <taxon>Bellilinea</taxon>
    </lineage>
</organism>
<dbReference type="AlphaFoldDB" id="A0A0N8GLZ1"/>
<dbReference type="EMBL" id="LGHJ01000019">
    <property type="protein sequence ID" value="KPL73842.1"/>
    <property type="molecule type" value="Genomic_DNA"/>
</dbReference>
<accession>A0A0N8GLZ1</accession>
<name>A0A0N8GLZ1_9CHLR</name>
<gene>
    <name evidence="1" type="ORF">AC812_13715</name>
</gene>
<sequence>MKTPNLSVHLNNLSAVRETARRLGFTLSRGHRAGDGSIQQMLEAIAAGEVLVLCHVYDWPEDMRRDAAYLRGLAARIERDDNALAAAETLRGLAAAMEAAADLKSFE</sequence>
<comment type="caution">
    <text evidence="1">The sequence shown here is derived from an EMBL/GenBank/DDBJ whole genome shotgun (WGS) entry which is preliminary data.</text>
</comment>